<dbReference type="EMBL" id="CACRUX010000021">
    <property type="protein sequence ID" value="VYT85336.1"/>
    <property type="molecule type" value="Genomic_DNA"/>
</dbReference>
<dbReference type="RefSeq" id="WP_156704285.1">
    <property type="nucleotide sequence ID" value="NZ_CACRUX010000021.1"/>
</dbReference>
<proteinExistence type="predicted"/>
<name>A0A6N3A5W9_9FIRM</name>
<evidence type="ECO:0000313" key="1">
    <source>
        <dbReference type="EMBL" id="VYT85336.1"/>
    </source>
</evidence>
<protein>
    <submittedName>
        <fullName evidence="1">Uncharacterized protein</fullName>
    </submittedName>
</protein>
<accession>A0A6N3A5W9</accession>
<reference evidence="1" key="1">
    <citation type="submission" date="2019-11" db="EMBL/GenBank/DDBJ databases">
        <authorList>
            <person name="Feng L."/>
        </authorList>
    </citation>
    <scope>NUCLEOTIDE SEQUENCE</scope>
    <source>
        <strain evidence="1">VrattiLFYP33</strain>
    </source>
</reference>
<sequence length="231" mass="25552">MAGLSSILNILSIALLRAGRERESVVLSCQGERFVLPVTPSKITISDGQNNKTMNVTQVGEILVFGMPKLQTISFSSFFPNLKREYPFVVGDNKEPAECRALIKKWKELRLPVRVIITSLDVNLAVGIGSFDCDKRDGSGDIYYSLTLTEHKDLNTPLANNSNQIEDATGLRTRPGEVNATTATMVSKAADVLDVAKKAYGDYRHWRRVVESNNLTGLVINNVTKIRKLKV</sequence>
<dbReference type="AlphaFoldDB" id="A0A6N3A5W9"/>
<gene>
    <name evidence="1" type="ORF">VRLFYP33_00617</name>
</gene>
<organism evidence="1">
    <name type="scientific">Veillonella ratti</name>
    <dbReference type="NCBI Taxonomy" id="103892"/>
    <lineage>
        <taxon>Bacteria</taxon>
        <taxon>Bacillati</taxon>
        <taxon>Bacillota</taxon>
        <taxon>Negativicutes</taxon>
        <taxon>Veillonellales</taxon>
        <taxon>Veillonellaceae</taxon>
        <taxon>Veillonella</taxon>
    </lineage>
</organism>